<reference evidence="1" key="1">
    <citation type="submission" date="2022-11" db="EMBL/GenBank/DDBJ databases">
        <title>Identification and genomic analyses of a novel endophytic actinobacterium Streptomyces endophytica sp. nov. with potential for biocontrol of Yam anthracnose.</title>
        <authorList>
            <person name="Huang X."/>
        </authorList>
    </citation>
    <scope>NUCLEOTIDE SEQUENCE</scope>
    <source>
        <strain evidence="1">HNM0140</strain>
    </source>
</reference>
<proteinExistence type="predicted"/>
<dbReference type="InterPro" id="IPR014845">
    <property type="entry name" value="GYD/TTHA1554"/>
</dbReference>
<accession>A0ABY6PAT0</accession>
<evidence type="ECO:0000313" key="2">
    <source>
        <dbReference type="Proteomes" id="UP001164959"/>
    </source>
</evidence>
<dbReference type="Pfam" id="PF08734">
    <property type="entry name" value="GYD"/>
    <property type="match status" value="1"/>
</dbReference>
<gene>
    <name evidence="1" type="ORF">OJ254_11950</name>
</gene>
<dbReference type="EMBL" id="CP110636">
    <property type="protein sequence ID" value="UZJ30929.1"/>
    <property type="molecule type" value="Genomic_DNA"/>
</dbReference>
<organism evidence="1 2">
    <name type="scientific">Streptomyces endophytica</name>
    <dbReference type="NCBI Taxonomy" id="2991496"/>
    <lineage>
        <taxon>Bacteria</taxon>
        <taxon>Bacillati</taxon>
        <taxon>Actinomycetota</taxon>
        <taxon>Actinomycetes</taxon>
        <taxon>Kitasatosporales</taxon>
        <taxon>Streptomycetaceae</taxon>
        <taxon>Streptomyces</taxon>
    </lineage>
</organism>
<dbReference type="RefSeq" id="WP_265362311.1">
    <property type="nucleotide sequence ID" value="NZ_CP110636.1"/>
</dbReference>
<dbReference type="Proteomes" id="UP001164959">
    <property type="component" value="Chromosome"/>
</dbReference>
<evidence type="ECO:0000313" key="1">
    <source>
        <dbReference type="EMBL" id="UZJ30929.1"/>
    </source>
</evidence>
<keyword evidence="2" id="KW-1185">Reference proteome</keyword>
<protein>
    <submittedName>
        <fullName evidence="1">GYD domain-containing protein</fullName>
    </submittedName>
</protein>
<sequence>MPKYLVQASYTPEGMKGLLAEGGSGRRAAVQQAVASCGGTLESMYFAYGETDLYCIVDFPDPLAMATVAMTVRASGALQSTATPLLAVEDIDEAAKKAVAFRPPGN</sequence>
<name>A0ABY6PAT0_9ACTN</name>